<dbReference type="PANTHER" id="PTHR43875">
    <property type="entry name" value="MALTODEXTRIN IMPORT ATP-BINDING PROTEIN MSMX"/>
    <property type="match status" value="1"/>
</dbReference>
<evidence type="ECO:0000256" key="1">
    <source>
        <dbReference type="ARBA" id="ARBA00005417"/>
    </source>
</evidence>
<keyword evidence="5 9" id="KW-0067">ATP-binding</keyword>
<comment type="caution">
    <text evidence="9">The sequence shown here is derived from an EMBL/GenBank/DDBJ whole genome shotgun (WGS) entry which is preliminary data.</text>
</comment>
<keyword evidence="10" id="KW-1185">Reference proteome</keyword>
<dbReference type="Gene3D" id="3.40.50.300">
    <property type="entry name" value="P-loop containing nucleotide triphosphate hydrolases"/>
    <property type="match status" value="1"/>
</dbReference>
<keyword evidence="3" id="KW-1003">Cell membrane</keyword>
<dbReference type="CDD" id="cd03301">
    <property type="entry name" value="ABC_MalK_N"/>
    <property type="match status" value="1"/>
</dbReference>
<dbReference type="STRING" id="1454373.ACMU_01020"/>
<dbReference type="RefSeq" id="WP_051587766.1">
    <property type="nucleotide sequence ID" value="NZ_JFKE01000001.1"/>
</dbReference>
<evidence type="ECO:0000256" key="7">
    <source>
        <dbReference type="ARBA" id="ARBA00023136"/>
    </source>
</evidence>
<keyword evidence="7" id="KW-0472">Membrane</keyword>
<name>A0A037ZNI5_9RHOB</name>
<dbReference type="Gene3D" id="2.40.50.140">
    <property type="entry name" value="Nucleic acid-binding proteins"/>
    <property type="match status" value="1"/>
</dbReference>
<dbReference type="EMBL" id="JFKE01000001">
    <property type="protein sequence ID" value="KAJ57103.1"/>
    <property type="molecule type" value="Genomic_DNA"/>
</dbReference>
<dbReference type="GO" id="GO:0055052">
    <property type="term" value="C:ATP-binding cassette (ABC) transporter complex, substrate-binding subunit-containing"/>
    <property type="evidence" value="ECO:0007669"/>
    <property type="project" value="TreeGrafter"/>
</dbReference>
<gene>
    <name evidence="9" type="ORF">ACMU_01020</name>
</gene>
<keyword evidence="6" id="KW-1278">Translocase</keyword>
<accession>A0A037ZNI5</accession>
<dbReference type="PROSITE" id="PS00211">
    <property type="entry name" value="ABC_TRANSPORTER_1"/>
    <property type="match status" value="1"/>
</dbReference>
<dbReference type="FunFam" id="3.40.50.300:FF:000042">
    <property type="entry name" value="Maltose/maltodextrin ABC transporter, ATP-binding protein"/>
    <property type="match status" value="1"/>
</dbReference>
<protein>
    <submittedName>
        <fullName evidence="9">ABC transporter ATP-binding protein</fullName>
    </submittedName>
</protein>
<reference evidence="9 10" key="1">
    <citation type="submission" date="2014-03" db="EMBL/GenBank/DDBJ databases">
        <title>Draft Genome Sequence of Actibacterium mucosum KCTC 23349, a Marine Alphaproteobacterium with Complex Ionic Requirements Isolated from Mediterranean Seawater at Malvarrosa Beach, Valencia, Spain.</title>
        <authorList>
            <person name="Arahal D.R."/>
            <person name="Shao Z."/>
            <person name="Lai Q."/>
            <person name="Pujalte M.J."/>
        </authorList>
    </citation>
    <scope>NUCLEOTIDE SEQUENCE [LARGE SCALE GENOMIC DNA]</scope>
    <source>
        <strain evidence="9 10">KCTC 23349</strain>
    </source>
</reference>
<dbReference type="SUPFAM" id="SSF50331">
    <property type="entry name" value="MOP-like"/>
    <property type="match status" value="1"/>
</dbReference>
<dbReference type="InterPro" id="IPR015855">
    <property type="entry name" value="ABC_transpr_MalK-like"/>
</dbReference>
<dbReference type="PROSITE" id="PS50893">
    <property type="entry name" value="ABC_TRANSPORTER_2"/>
    <property type="match status" value="1"/>
</dbReference>
<evidence type="ECO:0000256" key="5">
    <source>
        <dbReference type="ARBA" id="ARBA00022840"/>
    </source>
</evidence>
<dbReference type="InterPro" id="IPR047641">
    <property type="entry name" value="ABC_transpr_MalK/UgpC-like"/>
</dbReference>
<evidence type="ECO:0000259" key="8">
    <source>
        <dbReference type="PROSITE" id="PS50893"/>
    </source>
</evidence>
<dbReference type="Proteomes" id="UP000026249">
    <property type="component" value="Unassembled WGS sequence"/>
</dbReference>
<dbReference type="InterPro" id="IPR012340">
    <property type="entry name" value="NA-bd_OB-fold"/>
</dbReference>
<dbReference type="InterPro" id="IPR003439">
    <property type="entry name" value="ABC_transporter-like_ATP-bd"/>
</dbReference>
<organism evidence="9 10">
    <name type="scientific">Actibacterium mucosum KCTC 23349</name>
    <dbReference type="NCBI Taxonomy" id="1454373"/>
    <lineage>
        <taxon>Bacteria</taxon>
        <taxon>Pseudomonadati</taxon>
        <taxon>Pseudomonadota</taxon>
        <taxon>Alphaproteobacteria</taxon>
        <taxon>Rhodobacterales</taxon>
        <taxon>Roseobacteraceae</taxon>
        <taxon>Actibacterium</taxon>
    </lineage>
</organism>
<dbReference type="SUPFAM" id="SSF52540">
    <property type="entry name" value="P-loop containing nucleoside triphosphate hydrolases"/>
    <property type="match status" value="1"/>
</dbReference>
<keyword evidence="2" id="KW-0813">Transport</keyword>
<dbReference type="SMART" id="SM00382">
    <property type="entry name" value="AAA"/>
    <property type="match status" value="1"/>
</dbReference>
<evidence type="ECO:0000256" key="6">
    <source>
        <dbReference type="ARBA" id="ARBA00022967"/>
    </source>
</evidence>
<feature type="domain" description="ABC transporter" evidence="8">
    <location>
        <begin position="7"/>
        <end position="237"/>
    </location>
</feature>
<evidence type="ECO:0000256" key="4">
    <source>
        <dbReference type="ARBA" id="ARBA00022741"/>
    </source>
</evidence>
<dbReference type="AlphaFoldDB" id="A0A037ZNI5"/>
<dbReference type="GO" id="GO:0005524">
    <property type="term" value="F:ATP binding"/>
    <property type="evidence" value="ECO:0007669"/>
    <property type="project" value="UniProtKB-KW"/>
</dbReference>
<dbReference type="InterPro" id="IPR003593">
    <property type="entry name" value="AAA+_ATPase"/>
</dbReference>
<evidence type="ECO:0000313" key="9">
    <source>
        <dbReference type="EMBL" id="KAJ57103.1"/>
    </source>
</evidence>
<dbReference type="InterPro" id="IPR013611">
    <property type="entry name" value="Transp-assoc_OB_typ2"/>
</dbReference>
<sequence>MTTGKSIHLRSVHKAWGEAVSLRGIDLEIPANKFTTILGPSGCGKSTTLRIIAGLEEATSGTVEIGGADVTTRPASGRDIAMVFQSYALFPHLSVAENIVFGLRVRRMGRAERDAKLKQTAEMLGLSHLLDRKPSQLSGGQQQRVALGRAIVADKSIFLMDEPLSNLDAKLRTEMREEIRDLQKRLGVTMVYVTHDQVEAVTMADQIVLMNEGRIEQIATPREIYSRPETLFTAKFIGTPPMGTCRAGVLGVARDDITLGVRPEALMIDPTGPINATISHIEYLGADAMIDCRIGDQVLPCRVPGRTELAIGARISLSVAPDDLHAFDTASGRRLDEFPPEFAAFFSSQTTAPKGPIASSTER</sequence>
<dbReference type="GO" id="GO:0140359">
    <property type="term" value="F:ABC-type transporter activity"/>
    <property type="evidence" value="ECO:0007669"/>
    <property type="project" value="InterPro"/>
</dbReference>
<comment type="similarity">
    <text evidence="1">Belongs to the ABC transporter superfamily.</text>
</comment>
<dbReference type="Gene3D" id="2.40.50.100">
    <property type="match status" value="1"/>
</dbReference>
<dbReference type="InterPro" id="IPR017871">
    <property type="entry name" value="ABC_transporter-like_CS"/>
</dbReference>
<dbReference type="OrthoDB" id="394852at2"/>
<dbReference type="Pfam" id="PF08402">
    <property type="entry name" value="TOBE_2"/>
    <property type="match status" value="1"/>
</dbReference>
<dbReference type="GO" id="GO:0008643">
    <property type="term" value="P:carbohydrate transport"/>
    <property type="evidence" value="ECO:0007669"/>
    <property type="project" value="InterPro"/>
</dbReference>
<evidence type="ECO:0000256" key="3">
    <source>
        <dbReference type="ARBA" id="ARBA00022475"/>
    </source>
</evidence>
<dbReference type="Pfam" id="PF00005">
    <property type="entry name" value="ABC_tran"/>
    <property type="match status" value="1"/>
</dbReference>
<dbReference type="InterPro" id="IPR008995">
    <property type="entry name" value="Mo/tungstate-bd_C_term_dom"/>
</dbReference>
<dbReference type="GO" id="GO:0016887">
    <property type="term" value="F:ATP hydrolysis activity"/>
    <property type="evidence" value="ECO:0007669"/>
    <property type="project" value="InterPro"/>
</dbReference>
<dbReference type="InterPro" id="IPR027417">
    <property type="entry name" value="P-loop_NTPase"/>
</dbReference>
<keyword evidence="4" id="KW-0547">Nucleotide-binding</keyword>
<evidence type="ECO:0000256" key="2">
    <source>
        <dbReference type="ARBA" id="ARBA00022448"/>
    </source>
</evidence>
<evidence type="ECO:0000313" key="10">
    <source>
        <dbReference type="Proteomes" id="UP000026249"/>
    </source>
</evidence>
<dbReference type="PANTHER" id="PTHR43875:SF15">
    <property type="entry name" value="TREHALOSE IMPORT ATP-BINDING PROTEIN SUGC"/>
    <property type="match status" value="1"/>
</dbReference>
<proteinExistence type="inferred from homology"/>